<dbReference type="InterPro" id="IPR054716">
    <property type="entry name" value="Sol_Rieske_ferrdox_dom"/>
</dbReference>
<name>A0A9X0CUF9_9CNID</name>
<keyword evidence="10" id="KW-0862">Zinc</keyword>
<dbReference type="OrthoDB" id="426882at2759"/>
<protein>
    <recommendedName>
        <fullName evidence="9">Rieske domain-containing protein</fullName>
    </recommendedName>
</protein>
<dbReference type="EMBL" id="MU826829">
    <property type="protein sequence ID" value="KAJ7373889.1"/>
    <property type="molecule type" value="Genomic_DNA"/>
</dbReference>
<evidence type="ECO:0000256" key="3">
    <source>
        <dbReference type="ARBA" id="ARBA00022723"/>
    </source>
</evidence>
<feature type="domain" description="Rieske" evidence="12">
    <location>
        <begin position="86"/>
        <end position="186"/>
    </location>
</feature>
<keyword evidence="3" id="KW-0479">Metal-binding</keyword>
<dbReference type="PROSITE" id="PS50966">
    <property type="entry name" value="ZF_SWIM"/>
    <property type="match status" value="1"/>
</dbReference>
<organism evidence="13 14">
    <name type="scientific">Desmophyllum pertusum</name>
    <dbReference type="NCBI Taxonomy" id="174260"/>
    <lineage>
        <taxon>Eukaryota</taxon>
        <taxon>Metazoa</taxon>
        <taxon>Cnidaria</taxon>
        <taxon>Anthozoa</taxon>
        <taxon>Hexacorallia</taxon>
        <taxon>Scleractinia</taxon>
        <taxon>Caryophylliina</taxon>
        <taxon>Caryophylliidae</taxon>
        <taxon>Desmophyllum</taxon>
    </lineage>
</organism>
<dbReference type="Gene3D" id="2.102.10.10">
    <property type="entry name" value="Rieske [2Fe-2S] iron-sulphur domain"/>
    <property type="match status" value="1"/>
</dbReference>
<dbReference type="GO" id="GO:0008270">
    <property type="term" value="F:zinc ion binding"/>
    <property type="evidence" value="ECO:0007669"/>
    <property type="project" value="UniProtKB-KW"/>
</dbReference>
<keyword evidence="10" id="KW-0863">Zinc-finger</keyword>
<dbReference type="CDD" id="cd03467">
    <property type="entry name" value="Rieske"/>
    <property type="match status" value="1"/>
</dbReference>
<dbReference type="FunFam" id="2.102.10.10:FF:000009">
    <property type="entry name" value="Rieske Fe-S domain containing"/>
    <property type="match status" value="1"/>
</dbReference>
<dbReference type="Proteomes" id="UP001163046">
    <property type="component" value="Unassembled WGS sequence"/>
</dbReference>
<dbReference type="InterPro" id="IPR036922">
    <property type="entry name" value="Rieske_2Fe-2S_sf"/>
</dbReference>
<dbReference type="PROSITE" id="PS51296">
    <property type="entry name" value="RIESKE"/>
    <property type="match status" value="1"/>
</dbReference>
<reference evidence="13" key="1">
    <citation type="submission" date="2023-01" db="EMBL/GenBank/DDBJ databases">
        <title>Genome assembly of the deep-sea coral Lophelia pertusa.</title>
        <authorList>
            <person name="Herrera S."/>
            <person name="Cordes E."/>
        </authorList>
    </citation>
    <scope>NUCLEOTIDE SEQUENCE</scope>
    <source>
        <strain evidence="13">USNM1676648</strain>
        <tissue evidence="13">Polyp</tissue>
    </source>
</reference>
<dbReference type="InterPro" id="IPR017941">
    <property type="entry name" value="Rieske_2Fe-2S"/>
</dbReference>
<dbReference type="AlphaFoldDB" id="A0A9X0CUF9"/>
<evidence type="ECO:0000256" key="2">
    <source>
        <dbReference type="ARBA" id="ARBA00022714"/>
    </source>
</evidence>
<evidence type="ECO:0000256" key="4">
    <source>
        <dbReference type="ARBA" id="ARBA00022737"/>
    </source>
</evidence>
<evidence type="ECO:0000256" key="9">
    <source>
        <dbReference type="ARBA" id="ARBA00071952"/>
    </source>
</evidence>
<dbReference type="SUPFAM" id="SSF50022">
    <property type="entry name" value="ISP domain"/>
    <property type="match status" value="1"/>
</dbReference>
<keyword evidence="7" id="KW-0411">Iron-sulfur</keyword>
<accession>A0A9X0CUF9</accession>
<comment type="cofactor">
    <cofactor evidence="8">
        <name>[2Fe-2S] cluster</name>
        <dbReference type="ChEBI" id="CHEBI:190135"/>
    </cofactor>
</comment>
<comment type="caution">
    <text evidence="13">The sequence shown here is derived from an EMBL/GenBank/DDBJ whole genome shotgun (WGS) entry which is preliminary data.</text>
</comment>
<keyword evidence="1" id="KW-0597">Phosphoprotein</keyword>
<evidence type="ECO:0000259" key="11">
    <source>
        <dbReference type="PROSITE" id="PS50966"/>
    </source>
</evidence>
<dbReference type="GO" id="GO:0051537">
    <property type="term" value="F:2 iron, 2 sulfur cluster binding"/>
    <property type="evidence" value="ECO:0007669"/>
    <property type="project" value="UniProtKB-KW"/>
</dbReference>
<keyword evidence="4" id="KW-0677">Repeat</keyword>
<dbReference type="PANTHER" id="PTHR21496">
    <property type="entry name" value="FERREDOXIN-RELATED"/>
    <property type="match status" value="1"/>
</dbReference>
<evidence type="ECO:0000313" key="14">
    <source>
        <dbReference type="Proteomes" id="UP001163046"/>
    </source>
</evidence>
<keyword evidence="5" id="KW-0007">Acetylation</keyword>
<dbReference type="PANTHER" id="PTHR21496:SF0">
    <property type="entry name" value="RIESKE DOMAIN-CONTAINING PROTEIN"/>
    <property type="match status" value="1"/>
</dbReference>
<dbReference type="InterPro" id="IPR007527">
    <property type="entry name" value="Znf_SWIM"/>
</dbReference>
<keyword evidence="14" id="KW-1185">Reference proteome</keyword>
<evidence type="ECO:0000256" key="10">
    <source>
        <dbReference type="PROSITE-ProRule" id="PRU00325"/>
    </source>
</evidence>
<sequence length="221" mass="24984">MYECIVYRDHSSCTCPCYRYNSICKHSLCVSEIEGILKEHLDYLAKSPPCSLPCKSGLVEPAKDAQEISGAVGSLPEAEYHPISPVFVGSKQEFVEKQKVKCNVNGRDIVVFYHNQHFYAMDQHCYHAGGPLEKGDIEDIGGRWCIICPYHKQKITLDTGEGLHYSIDPKDFKKPPRLGSKGAVQRVHQVQVIEDKVYVTLSDSKEYVASDYFYSKQIAKE</sequence>
<evidence type="ECO:0000256" key="5">
    <source>
        <dbReference type="ARBA" id="ARBA00022990"/>
    </source>
</evidence>
<evidence type="ECO:0000256" key="8">
    <source>
        <dbReference type="ARBA" id="ARBA00034078"/>
    </source>
</evidence>
<evidence type="ECO:0000259" key="12">
    <source>
        <dbReference type="PROSITE" id="PS51296"/>
    </source>
</evidence>
<keyword evidence="2" id="KW-0001">2Fe-2S</keyword>
<feature type="domain" description="SWIM-type" evidence="11">
    <location>
        <begin position="2"/>
        <end position="35"/>
    </location>
</feature>
<keyword evidence="6" id="KW-0408">Iron</keyword>
<evidence type="ECO:0000313" key="13">
    <source>
        <dbReference type="EMBL" id="KAJ7373889.1"/>
    </source>
</evidence>
<evidence type="ECO:0000256" key="6">
    <source>
        <dbReference type="ARBA" id="ARBA00023004"/>
    </source>
</evidence>
<gene>
    <name evidence="13" type="ORF">OS493_009213</name>
</gene>
<dbReference type="Pfam" id="PF22543">
    <property type="entry name" value="Rieske_4"/>
    <property type="match status" value="1"/>
</dbReference>
<evidence type="ECO:0000256" key="1">
    <source>
        <dbReference type="ARBA" id="ARBA00022553"/>
    </source>
</evidence>
<proteinExistence type="predicted"/>
<evidence type="ECO:0000256" key="7">
    <source>
        <dbReference type="ARBA" id="ARBA00023014"/>
    </source>
</evidence>